<reference evidence="1 2" key="1">
    <citation type="journal article" date="2018" name="Front. Plant Sci.">
        <title>Red Clover (Trifolium pratense) and Zigzag Clover (T. medium) - A Picture of Genomic Similarities and Differences.</title>
        <authorList>
            <person name="Dluhosova J."/>
            <person name="Istvanek J."/>
            <person name="Nedelnik J."/>
            <person name="Repkova J."/>
        </authorList>
    </citation>
    <scope>NUCLEOTIDE SEQUENCE [LARGE SCALE GENOMIC DNA]</scope>
    <source>
        <strain evidence="2">cv. 10/8</strain>
        <tissue evidence="1">Leaf</tissue>
    </source>
</reference>
<proteinExistence type="predicted"/>
<dbReference type="AlphaFoldDB" id="A0A392S7P0"/>
<accession>A0A392S7P0</accession>
<feature type="non-terminal residue" evidence="1">
    <location>
        <position position="1"/>
    </location>
</feature>
<name>A0A392S7P0_9FABA</name>
<evidence type="ECO:0000313" key="1">
    <source>
        <dbReference type="EMBL" id="MCI44010.1"/>
    </source>
</evidence>
<sequence length="67" mass="7658">KGFTVVTGDKLKDSVKDGVAVRPKSGETATVRWRDSGDGEVELWKHERERGGEWSCEEDEKHCFMKF</sequence>
<organism evidence="1 2">
    <name type="scientific">Trifolium medium</name>
    <dbReference type="NCBI Taxonomy" id="97028"/>
    <lineage>
        <taxon>Eukaryota</taxon>
        <taxon>Viridiplantae</taxon>
        <taxon>Streptophyta</taxon>
        <taxon>Embryophyta</taxon>
        <taxon>Tracheophyta</taxon>
        <taxon>Spermatophyta</taxon>
        <taxon>Magnoliopsida</taxon>
        <taxon>eudicotyledons</taxon>
        <taxon>Gunneridae</taxon>
        <taxon>Pentapetalae</taxon>
        <taxon>rosids</taxon>
        <taxon>fabids</taxon>
        <taxon>Fabales</taxon>
        <taxon>Fabaceae</taxon>
        <taxon>Papilionoideae</taxon>
        <taxon>50 kb inversion clade</taxon>
        <taxon>NPAAA clade</taxon>
        <taxon>Hologalegina</taxon>
        <taxon>IRL clade</taxon>
        <taxon>Trifolieae</taxon>
        <taxon>Trifolium</taxon>
    </lineage>
</organism>
<dbReference type="Proteomes" id="UP000265520">
    <property type="component" value="Unassembled WGS sequence"/>
</dbReference>
<evidence type="ECO:0000313" key="2">
    <source>
        <dbReference type="Proteomes" id="UP000265520"/>
    </source>
</evidence>
<protein>
    <submittedName>
        <fullName evidence="1">Uncharacterized protein</fullName>
    </submittedName>
</protein>
<dbReference type="EMBL" id="LXQA010324831">
    <property type="protein sequence ID" value="MCI44010.1"/>
    <property type="molecule type" value="Genomic_DNA"/>
</dbReference>
<keyword evidence="2" id="KW-1185">Reference proteome</keyword>
<comment type="caution">
    <text evidence="1">The sequence shown here is derived from an EMBL/GenBank/DDBJ whole genome shotgun (WGS) entry which is preliminary data.</text>
</comment>